<evidence type="ECO:0000256" key="5">
    <source>
        <dbReference type="PROSITE-ProRule" id="PRU10141"/>
    </source>
</evidence>
<comment type="caution">
    <text evidence="8">The sequence shown here is derived from an EMBL/GenBank/DDBJ whole genome shotgun (WGS) entry which is preliminary data.</text>
</comment>
<reference evidence="8 9" key="1">
    <citation type="submission" date="2024-02" db="EMBL/GenBank/DDBJ databases">
        <title>Genome sequence of Aquincola sp. MAHUQ-54.</title>
        <authorList>
            <person name="Huq M.A."/>
        </authorList>
    </citation>
    <scope>NUCLEOTIDE SEQUENCE [LARGE SCALE GENOMIC DNA]</scope>
    <source>
        <strain evidence="8 9">MAHUQ-54</strain>
    </source>
</reference>
<keyword evidence="2 5" id="KW-0547">Nucleotide-binding</keyword>
<dbReference type="InterPro" id="IPR017441">
    <property type="entry name" value="Protein_kinase_ATP_BS"/>
</dbReference>
<evidence type="ECO:0000256" key="1">
    <source>
        <dbReference type="ARBA" id="ARBA00022679"/>
    </source>
</evidence>
<dbReference type="Gene3D" id="3.30.200.20">
    <property type="entry name" value="Phosphorylase Kinase, domain 1"/>
    <property type="match status" value="1"/>
</dbReference>
<proteinExistence type="predicted"/>
<sequence>MGDNAARRPAPADSSDGPLRPGSDFEGYRIHRLLGRGAMGAVYLASNARRRLVAIKALALAAQFDRDDLPAARERFATEARSAARLKHPCIARVYTSGQARGIDYLVMQALPGCSLDRYAQPARLLPEPLALHVAASVGEGLAHAHAHGVLHRDVKPANVMLEAASRRVKLLDFGLSRLTDNARTRTGLVLGTPAFMAPELLAGSAAHPGSDLYALGVLLFQLLTARLPYEGDSMGALLRAIASGPPQALATLRPDLPAGLGALVARLLDKSPLTRPADGTALAAELREHIARWPSAALHR</sequence>
<keyword evidence="4 5" id="KW-0067">ATP-binding</keyword>
<dbReference type="CDD" id="cd14014">
    <property type="entry name" value="STKc_PknB_like"/>
    <property type="match status" value="1"/>
</dbReference>
<dbReference type="PROSITE" id="PS00108">
    <property type="entry name" value="PROTEIN_KINASE_ST"/>
    <property type="match status" value="1"/>
</dbReference>
<evidence type="ECO:0000256" key="2">
    <source>
        <dbReference type="ARBA" id="ARBA00022741"/>
    </source>
</evidence>
<protein>
    <submittedName>
        <fullName evidence="8">Serine/threonine-protein kinase</fullName>
        <ecNumber evidence="8">2.7.11.1</ecNumber>
    </submittedName>
</protein>
<feature type="domain" description="Protein kinase" evidence="7">
    <location>
        <begin position="28"/>
        <end position="293"/>
    </location>
</feature>
<dbReference type="AlphaFoldDB" id="A0AAW9QKR4"/>
<dbReference type="Pfam" id="PF00069">
    <property type="entry name" value="Pkinase"/>
    <property type="match status" value="1"/>
</dbReference>
<gene>
    <name evidence="8" type="ORF">V4F39_14885</name>
</gene>
<dbReference type="Proteomes" id="UP001336250">
    <property type="component" value="Unassembled WGS sequence"/>
</dbReference>
<dbReference type="InterPro" id="IPR008271">
    <property type="entry name" value="Ser/Thr_kinase_AS"/>
</dbReference>
<feature type="region of interest" description="Disordered" evidence="6">
    <location>
        <begin position="1"/>
        <end position="23"/>
    </location>
</feature>
<keyword evidence="1 8" id="KW-0808">Transferase</keyword>
<dbReference type="PANTHER" id="PTHR43289">
    <property type="entry name" value="MITOGEN-ACTIVATED PROTEIN KINASE KINASE KINASE 20-RELATED"/>
    <property type="match status" value="1"/>
</dbReference>
<evidence type="ECO:0000313" key="9">
    <source>
        <dbReference type="Proteomes" id="UP001336250"/>
    </source>
</evidence>
<dbReference type="Gene3D" id="1.10.510.10">
    <property type="entry name" value="Transferase(Phosphotransferase) domain 1"/>
    <property type="match status" value="1"/>
</dbReference>
<evidence type="ECO:0000256" key="6">
    <source>
        <dbReference type="SAM" id="MobiDB-lite"/>
    </source>
</evidence>
<organism evidence="8 9">
    <name type="scientific">Aquincola agrisoli</name>
    <dbReference type="NCBI Taxonomy" id="3119538"/>
    <lineage>
        <taxon>Bacteria</taxon>
        <taxon>Pseudomonadati</taxon>
        <taxon>Pseudomonadota</taxon>
        <taxon>Betaproteobacteria</taxon>
        <taxon>Burkholderiales</taxon>
        <taxon>Sphaerotilaceae</taxon>
        <taxon>Aquincola</taxon>
    </lineage>
</organism>
<keyword evidence="9" id="KW-1185">Reference proteome</keyword>
<evidence type="ECO:0000256" key="4">
    <source>
        <dbReference type="ARBA" id="ARBA00022840"/>
    </source>
</evidence>
<keyword evidence="3 8" id="KW-0418">Kinase</keyword>
<dbReference type="GO" id="GO:0005524">
    <property type="term" value="F:ATP binding"/>
    <property type="evidence" value="ECO:0007669"/>
    <property type="project" value="UniProtKB-UniRule"/>
</dbReference>
<dbReference type="SMART" id="SM00220">
    <property type="entry name" value="S_TKc"/>
    <property type="match status" value="1"/>
</dbReference>
<dbReference type="PROSITE" id="PS00107">
    <property type="entry name" value="PROTEIN_KINASE_ATP"/>
    <property type="match status" value="1"/>
</dbReference>
<dbReference type="EMBL" id="JAZIBG010000028">
    <property type="protein sequence ID" value="MEF7615205.1"/>
    <property type="molecule type" value="Genomic_DNA"/>
</dbReference>
<evidence type="ECO:0000256" key="3">
    <source>
        <dbReference type="ARBA" id="ARBA00022777"/>
    </source>
</evidence>
<dbReference type="GO" id="GO:0004674">
    <property type="term" value="F:protein serine/threonine kinase activity"/>
    <property type="evidence" value="ECO:0007669"/>
    <property type="project" value="UniProtKB-EC"/>
</dbReference>
<evidence type="ECO:0000259" key="7">
    <source>
        <dbReference type="PROSITE" id="PS50011"/>
    </source>
</evidence>
<dbReference type="EC" id="2.7.11.1" evidence="8"/>
<dbReference type="InterPro" id="IPR000719">
    <property type="entry name" value="Prot_kinase_dom"/>
</dbReference>
<dbReference type="SUPFAM" id="SSF56112">
    <property type="entry name" value="Protein kinase-like (PK-like)"/>
    <property type="match status" value="1"/>
</dbReference>
<name>A0AAW9QKR4_9BURK</name>
<dbReference type="PROSITE" id="PS50011">
    <property type="entry name" value="PROTEIN_KINASE_DOM"/>
    <property type="match status" value="1"/>
</dbReference>
<dbReference type="RefSeq" id="WP_332290345.1">
    <property type="nucleotide sequence ID" value="NZ_JAZIBG010000028.1"/>
</dbReference>
<dbReference type="InterPro" id="IPR011009">
    <property type="entry name" value="Kinase-like_dom_sf"/>
</dbReference>
<feature type="binding site" evidence="5">
    <location>
        <position position="56"/>
    </location>
    <ligand>
        <name>ATP</name>
        <dbReference type="ChEBI" id="CHEBI:30616"/>
    </ligand>
</feature>
<dbReference type="PANTHER" id="PTHR43289:SF6">
    <property type="entry name" value="SERINE_THREONINE-PROTEIN KINASE NEKL-3"/>
    <property type="match status" value="1"/>
</dbReference>
<evidence type="ECO:0000313" key="8">
    <source>
        <dbReference type="EMBL" id="MEF7615205.1"/>
    </source>
</evidence>
<accession>A0AAW9QKR4</accession>